<organism evidence="1 2">
    <name type="scientific">Thecamonas trahens ATCC 50062</name>
    <dbReference type="NCBI Taxonomy" id="461836"/>
    <lineage>
        <taxon>Eukaryota</taxon>
        <taxon>Apusozoa</taxon>
        <taxon>Apusomonadida</taxon>
        <taxon>Apusomonadidae</taxon>
        <taxon>Thecamonas</taxon>
    </lineage>
</organism>
<dbReference type="RefSeq" id="XP_013756737.1">
    <property type="nucleotide sequence ID" value="XM_013901283.1"/>
</dbReference>
<evidence type="ECO:0000313" key="2">
    <source>
        <dbReference type="Proteomes" id="UP000054408"/>
    </source>
</evidence>
<accession>A0A0L0DHI7</accession>
<dbReference type="EMBL" id="GL349462">
    <property type="protein sequence ID" value="KNC50778.1"/>
    <property type="molecule type" value="Genomic_DNA"/>
</dbReference>
<reference evidence="1 2" key="1">
    <citation type="submission" date="2010-05" db="EMBL/GenBank/DDBJ databases">
        <title>The Genome Sequence of Thecamonas trahens ATCC 50062.</title>
        <authorList>
            <consortium name="The Broad Institute Genome Sequencing Platform"/>
            <person name="Russ C."/>
            <person name="Cuomo C."/>
            <person name="Shea T."/>
            <person name="Young S.K."/>
            <person name="Zeng Q."/>
            <person name="Koehrsen M."/>
            <person name="Haas B."/>
            <person name="Borodovsky M."/>
            <person name="Guigo R."/>
            <person name="Alvarado L."/>
            <person name="Berlin A."/>
            <person name="Bochicchio J."/>
            <person name="Borenstein D."/>
            <person name="Chapman S."/>
            <person name="Chen Z."/>
            <person name="Freedman E."/>
            <person name="Gellesch M."/>
            <person name="Goldberg J."/>
            <person name="Griggs A."/>
            <person name="Gujja S."/>
            <person name="Heilman E."/>
            <person name="Heiman D."/>
            <person name="Hepburn T."/>
            <person name="Howarth C."/>
            <person name="Jen D."/>
            <person name="Larson L."/>
            <person name="Mehta T."/>
            <person name="Park D."/>
            <person name="Pearson M."/>
            <person name="Roberts A."/>
            <person name="Saif S."/>
            <person name="Shenoy N."/>
            <person name="Sisk P."/>
            <person name="Stolte C."/>
            <person name="Sykes S."/>
            <person name="Thomson T."/>
            <person name="Walk T."/>
            <person name="White J."/>
            <person name="Yandava C."/>
            <person name="Burger G."/>
            <person name="Gray M.W."/>
            <person name="Holland P.W.H."/>
            <person name="King N."/>
            <person name="Lang F.B.F."/>
            <person name="Roger A.J."/>
            <person name="Ruiz-Trillo I."/>
            <person name="Lander E."/>
            <person name="Nusbaum C."/>
        </authorList>
    </citation>
    <scope>NUCLEOTIDE SEQUENCE [LARGE SCALE GENOMIC DNA]</scope>
    <source>
        <strain evidence="1 2">ATCC 50062</strain>
    </source>
</reference>
<dbReference type="AlphaFoldDB" id="A0A0L0DHI7"/>
<evidence type="ECO:0000313" key="1">
    <source>
        <dbReference type="EMBL" id="KNC50778.1"/>
    </source>
</evidence>
<gene>
    <name evidence="1" type="ORF">AMSG_06675</name>
</gene>
<protein>
    <submittedName>
        <fullName evidence="1">Uncharacterized protein</fullName>
    </submittedName>
</protein>
<dbReference type="GeneID" id="25565774"/>
<dbReference type="Proteomes" id="UP000054408">
    <property type="component" value="Unassembled WGS sequence"/>
</dbReference>
<name>A0A0L0DHI7_THETB</name>
<proteinExistence type="predicted"/>
<keyword evidence="2" id="KW-1185">Reference proteome</keyword>
<sequence length="113" mass="10748">MLAASVDAAGSAAEGADVAIAASALAAPALAAMATAMPEASDAVDKAGGAVDTVADKTHRLAFTGRDARATVENGLLIGLALLPGAEAMLAQALAASVPARAVVVAEKAAAVV</sequence>